<keyword evidence="3" id="KW-0934">Plastid</keyword>
<dbReference type="InterPro" id="IPR002104">
    <property type="entry name" value="Integrase_catalytic"/>
</dbReference>
<dbReference type="Pfam" id="PF00589">
    <property type="entry name" value="Phage_integrase"/>
    <property type="match status" value="1"/>
</dbReference>
<dbReference type="Gene3D" id="1.10.443.10">
    <property type="entry name" value="Intergrase catalytic core"/>
    <property type="match status" value="1"/>
</dbReference>
<organism evidence="3">
    <name type="scientific">Ulva australis</name>
    <dbReference type="NCBI Taxonomy" id="111616"/>
    <lineage>
        <taxon>Eukaryota</taxon>
        <taxon>Viridiplantae</taxon>
        <taxon>Chlorophyta</taxon>
        <taxon>core chlorophytes</taxon>
        <taxon>Ulvophyceae</taxon>
        <taxon>OUU clade</taxon>
        <taxon>Ulvales</taxon>
        <taxon>Ulvaceae</taxon>
        <taxon>Ulva</taxon>
    </lineage>
</organism>
<dbReference type="GO" id="GO:0003677">
    <property type="term" value="F:DNA binding"/>
    <property type="evidence" value="ECO:0007669"/>
    <property type="project" value="InterPro"/>
</dbReference>
<dbReference type="InterPro" id="IPR013762">
    <property type="entry name" value="Integrase-like_cat_sf"/>
</dbReference>
<name>A0A6J4B393_9CHLO</name>
<keyword evidence="3" id="KW-0150">Chloroplast</keyword>
<geneLocation type="chloroplast" evidence="3"/>
<evidence type="ECO:0000259" key="2">
    <source>
        <dbReference type="Pfam" id="PF00589"/>
    </source>
</evidence>
<accession>A0A6J4B393</accession>
<proteinExistence type="predicted"/>
<keyword evidence="1" id="KW-0233">DNA recombination</keyword>
<dbReference type="AlphaFoldDB" id="A0A6J4B393"/>
<reference evidence="3" key="1">
    <citation type="submission" date="2019-10" db="EMBL/GenBank/DDBJ databases">
        <title>Construction of genomic marker sets based on the chloroplast genome of a green alga, Ulva pertusa (=Ulva australis), leading to simple detection of Ulva species (=Ulva australis), which lead to simple detection of the Ulva species.</title>
        <authorList>
            <person name="Mitsuhashi C."/>
            <person name="Teramura H."/>
            <person name="Shimada H."/>
        </authorList>
    </citation>
    <scope>NUCLEOTIDE SEQUENCE</scope>
</reference>
<feature type="domain" description="Tyr recombinase" evidence="2">
    <location>
        <begin position="5"/>
        <end position="48"/>
    </location>
</feature>
<protein>
    <submittedName>
        <fullName evidence="3">Putative site-specific recombinase</fullName>
    </submittedName>
</protein>
<sequence>MEFDKNFKTHSFRATFITDLLKEVPIHIAKDIVGHEVVSSTEIYYRSSLTKKDSLKILNSVDTLRFN</sequence>
<gene>
    <name evidence="3" type="primary">orf7</name>
</gene>
<evidence type="ECO:0000256" key="1">
    <source>
        <dbReference type="ARBA" id="ARBA00023172"/>
    </source>
</evidence>
<evidence type="ECO:0000313" key="3">
    <source>
        <dbReference type="EMBL" id="BBO58621.1"/>
    </source>
</evidence>
<dbReference type="GO" id="GO:0006310">
    <property type="term" value="P:DNA recombination"/>
    <property type="evidence" value="ECO:0007669"/>
    <property type="project" value="UniProtKB-KW"/>
</dbReference>
<dbReference type="InterPro" id="IPR011010">
    <property type="entry name" value="DNA_brk_join_enz"/>
</dbReference>
<dbReference type="GO" id="GO:0015074">
    <property type="term" value="P:DNA integration"/>
    <property type="evidence" value="ECO:0007669"/>
    <property type="project" value="InterPro"/>
</dbReference>
<dbReference type="EMBL" id="LC507117">
    <property type="protein sequence ID" value="BBO58621.1"/>
    <property type="molecule type" value="Genomic_DNA"/>
</dbReference>
<dbReference type="SUPFAM" id="SSF56349">
    <property type="entry name" value="DNA breaking-rejoining enzymes"/>
    <property type="match status" value="1"/>
</dbReference>